<evidence type="ECO:0000313" key="2">
    <source>
        <dbReference type="EMBL" id="AAG13528.1"/>
    </source>
</evidence>
<dbReference type="Proteomes" id="UP000000763">
    <property type="component" value="Chromosome 10"/>
</dbReference>
<dbReference type="EMBL" id="AC023240">
    <property type="protein sequence ID" value="AAG13528.1"/>
    <property type="molecule type" value="Genomic_DNA"/>
</dbReference>
<accession>Q9FWT6</accession>
<reference evidence="3" key="1">
    <citation type="journal article" date="2005" name="Nature">
        <title>The map-based sequence of the rice genome.</title>
        <authorList>
            <consortium name="International rice genome sequencing project (IRGSP)"/>
            <person name="Matsumoto T."/>
            <person name="Wu J."/>
            <person name="Kanamori H."/>
            <person name="Katayose Y."/>
            <person name="Fujisawa M."/>
            <person name="Namiki N."/>
            <person name="Mizuno H."/>
            <person name="Yamamoto K."/>
            <person name="Antonio B.A."/>
            <person name="Baba T."/>
            <person name="Sakata K."/>
            <person name="Nagamura Y."/>
            <person name="Aoki H."/>
            <person name="Arikawa K."/>
            <person name="Arita K."/>
            <person name="Bito T."/>
            <person name="Chiden Y."/>
            <person name="Fujitsuka N."/>
            <person name="Fukunaka R."/>
            <person name="Hamada M."/>
            <person name="Harada C."/>
            <person name="Hayashi A."/>
            <person name="Hijishita S."/>
            <person name="Honda M."/>
            <person name="Hosokawa S."/>
            <person name="Ichikawa Y."/>
            <person name="Idonuma A."/>
            <person name="Iijima M."/>
            <person name="Ikeda M."/>
            <person name="Ikeno M."/>
            <person name="Ito K."/>
            <person name="Ito S."/>
            <person name="Ito T."/>
            <person name="Ito Y."/>
            <person name="Ito Y."/>
            <person name="Iwabuchi A."/>
            <person name="Kamiya K."/>
            <person name="Karasawa W."/>
            <person name="Kurita K."/>
            <person name="Katagiri S."/>
            <person name="Kikuta A."/>
            <person name="Kobayashi H."/>
            <person name="Kobayashi N."/>
            <person name="Machita K."/>
            <person name="Maehara T."/>
            <person name="Masukawa M."/>
            <person name="Mizubayashi T."/>
            <person name="Mukai Y."/>
            <person name="Nagasaki H."/>
            <person name="Nagata Y."/>
            <person name="Naito S."/>
            <person name="Nakashima M."/>
            <person name="Nakama Y."/>
            <person name="Nakamichi Y."/>
            <person name="Nakamura M."/>
            <person name="Meguro A."/>
            <person name="Negishi M."/>
            <person name="Ohta I."/>
            <person name="Ohta T."/>
            <person name="Okamoto M."/>
            <person name="Ono N."/>
            <person name="Saji S."/>
            <person name="Sakaguchi M."/>
            <person name="Sakai K."/>
            <person name="Shibata M."/>
            <person name="Shimokawa T."/>
            <person name="Song J."/>
            <person name="Takazaki Y."/>
            <person name="Terasawa K."/>
            <person name="Tsugane M."/>
            <person name="Tsuji K."/>
            <person name="Ueda S."/>
            <person name="Waki K."/>
            <person name="Yamagata H."/>
            <person name="Yamamoto M."/>
            <person name="Yamamoto S."/>
            <person name="Yamane H."/>
            <person name="Yoshiki S."/>
            <person name="Yoshihara R."/>
            <person name="Yukawa K."/>
            <person name="Zhong H."/>
            <person name="Yano M."/>
            <person name="Yuan Q."/>
            <person name="Ouyang S."/>
            <person name="Liu J."/>
            <person name="Jones K.M."/>
            <person name="Gansberger K."/>
            <person name="Moffat K."/>
            <person name="Hill J."/>
            <person name="Bera J."/>
            <person name="Fadrosh D."/>
            <person name="Jin S."/>
            <person name="Johri S."/>
            <person name="Kim M."/>
            <person name="Overton L."/>
            <person name="Reardon M."/>
            <person name="Tsitrin T."/>
            <person name="Vuong H."/>
            <person name="Weaver B."/>
            <person name="Ciecko A."/>
            <person name="Tallon L."/>
            <person name="Jackson J."/>
            <person name="Pai G."/>
            <person name="Aken S.V."/>
            <person name="Utterback T."/>
            <person name="Reidmuller S."/>
            <person name="Feldblyum T."/>
            <person name="Hsiao J."/>
            <person name="Zismann V."/>
            <person name="Iobst S."/>
            <person name="de Vazeille A.R."/>
            <person name="Buell C.R."/>
            <person name="Ying K."/>
            <person name="Li Y."/>
            <person name="Lu T."/>
            <person name="Huang Y."/>
            <person name="Zhao Q."/>
            <person name="Feng Q."/>
            <person name="Zhang L."/>
            <person name="Zhu J."/>
            <person name="Weng Q."/>
            <person name="Mu J."/>
            <person name="Lu Y."/>
            <person name="Fan D."/>
            <person name="Liu Y."/>
            <person name="Guan J."/>
            <person name="Zhang Y."/>
            <person name="Yu S."/>
            <person name="Liu X."/>
            <person name="Zhang Y."/>
            <person name="Hong G."/>
            <person name="Han B."/>
            <person name="Choisne N."/>
            <person name="Demange N."/>
            <person name="Orjeda G."/>
            <person name="Samain S."/>
            <person name="Cattolico L."/>
            <person name="Pelletier E."/>
            <person name="Couloux A."/>
            <person name="Segurens B."/>
            <person name="Wincker P."/>
            <person name="D'Hont A."/>
            <person name="Scarpelli C."/>
            <person name="Weissenbach J."/>
            <person name="Salanoubat M."/>
            <person name="Quetier F."/>
            <person name="Yu Y."/>
            <person name="Kim H.R."/>
            <person name="Rambo T."/>
            <person name="Currie J."/>
            <person name="Collura K."/>
            <person name="Luo M."/>
            <person name="Yang T."/>
            <person name="Ammiraju J.S.S."/>
            <person name="Engler F."/>
            <person name="Soderlund C."/>
            <person name="Wing R.A."/>
            <person name="Palmer L.E."/>
            <person name="de la Bastide M."/>
            <person name="Spiegel L."/>
            <person name="Nascimento L."/>
            <person name="Zutavern T."/>
            <person name="O'Shaughnessy A."/>
            <person name="Dike S."/>
            <person name="Dedhia N."/>
            <person name="Preston R."/>
            <person name="Balija V."/>
            <person name="McCombie W.R."/>
            <person name="Chow T."/>
            <person name="Chen H."/>
            <person name="Chung M."/>
            <person name="Chen C."/>
            <person name="Shaw J."/>
            <person name="Wu H."/>
            <person name="Hsiao K."/>
            <person name="Chao Y."/>
            <person name="Chu M."/>
            <person name="Cheng C."/>
            <person name="Hour A."/>
            <person name="Lee P."/>
            <person name="Lin S."/>
            <person name="Lin Y."/>
            <person name="Liou J."/>
            <person name="Liu S."/>
            <person name="Hsing Y."/>
            <person name="Raghuvanshi S."/>
            <person name="Mohanty A."/>
            <person name="Bharti A.K."/>
            <person name="Gaur A."/>
            <person name="Gupta V."/>
            <person name="Kumar D."/>
            <person name="Ravi V."/>
            <person name="Vij S."/>
            <person name="Kapur A."/>
            <person name="Khurana P."/>
            <person name="Khurana P."/>
            <person name="Khurana J.P."/>
            <person name="Tyagi A.K."/>
            <person name="Gaikwad K."/>
            <person name="Singh A."/>
            <person name="Dalal V."/>
            <person name="Srivastava S."/>
            <person name="Dixit A."/>
            <person name="Pal A.K."/>
            <person name="Ghazi I.A."/>
            <person name="Yadav M."/>
            <person name="Pandit A."/>
            <person name="Bhargava A."/>
            <person name="Sureshbabu K."/>
            <person name="Batra K."/>
            <person name="Sharma T.R."/>
            <person name="Mohapatra T."/>
            <person name="Singh N.K."/>
            <person name="Messing J."/>
            <person name="Nelson A.B."/>
            <person name="Fuks G."/>
            <person name="Kavchok S."/>
            <person name="Keizer G."/>
            <person name="Linton E."/>
            <person name="Llaca V."/>
            <person name="Song R."/>
            <person name="Tanyolac B."/>
            <person name="Young S."/>
            <person name="Ho-Il K."/>
            <person name="Hahn J.H."/>
            <person name="Sangsakoo G."/>
            <person name="Vanavichit A."/>
            <person name="de Mattos Luiz.A.T."/>
            <person name="Zimmer P.D."/>
            <person name="Malone G."/>
            <person name="Dellagostin O."/>
            <person name="de Oliveira A.C."/>
            <person name="Bevan M."/>
            <person name="Bancroft I."/>
            <person name="Minx P."/>
            <person name="Cordum H."/>
            <person name="Wilson R."/>
            <person name="Cheng Z."/>
            <person name="Jin W."/>
            <person name="Jiang J."/>
            <person name="Leong S.A."/>
            <person name="Iwama H."/>
            <person name="Gojobori T."/>
            <person name="Itoh T."/>
            <person name="Niimura Y."/>
            <person name="Fujii Y."/>
            <person name="Habara T."/>
            <person name="Sakai H."/>
            <person name="Sato Y."/>
            <person name="Wilson G."/>
            <person name="Kumar K."/>
            <person name="McCouch S."/>
            <person name="Juretic N."/>
            <person name="Hoen D."/>
            <person name="Wright S."/>
            <person name="Bruskiewich R."/>
            <person name="Bureau T."/>
            <person name="Miyao A."/>
            <person name="Hirochika H."/>
            <person name="Nishikawa T."/>
            <person name="Kadowaki K."/>
            <person name="Sugiura M."/>
            <person name="Burr B."/>
            <person name="Sasaki T."/>
        </authorList>
    </citation>
    <scope>NUCLEOTIDE SEQUENCE [LARGE SCALE GENOMIC DNA]</scope>
    <source>
        <strain evidence="3">cv. Nipponbare</strain>
    </source>
</reference>
<feature type="compositionally biased region" description="Basic residues" evidence="1">
    <location>
        <begin position="95"/>
        <end position="104"/>
    </location>
</feature>
<organism evidence="2 3">
    <name type="scientific">Oryza sativa subsp. japonica</name>
    <name type="common">Rice</name>
    <dbReference type="NCBI Taxonomy" id="39947"/>
    <lineage>
        <taxon>Eukaryota</taxon>
        <taxon>Viridiplantae</taxon>
        <taxon>Streptophyta</taxon>
        <taxon>Embryophyta</taxon>
        <taxon>Tracheophyta</taxon>
        <taxon>Spermatophyta</taxon>
        <taxon>Magnoliopsida</taxon>
        <taxon>Liliopsida</taxon>
        <taxon>Poales</taxon>
        <taxon>Poaceae</taxon>
        <taxon>BOP clade</taxon>
        <taxon>Oryzoideae</taxon>
        <taxon>Oryzeae</taxon>
        <taxon>Oryzinae</taxon>
        <taxon>Oryza</taxon>
        <taxon>Oryza sativa</taxon>
    </lineage>
</organism>
<evidence type="ECO:0000313" key="3">
    <source>
        <dbReference type="Proteomes" id="UP000000763"/>
    </source>
</evidence>
<name>Q9FWT6_ORYSJ</name>
<gene>
    <name evidence="2" type="primary">OSJNBa0051D19.23</name>
</gene>
<dbReference type="AlphaFoldDB" id="Q9FWT6"/>
<proteinExistence type="predicted"/>
<reference evidence="3" key="2">
    <citation type="journal article" date="2008" name="Nucleic Acids Res.">
        <title>The rice annotation project database (RAP-DB): 2008 update.</title>
        <authorList>
            <consortium name="The rice annotation project (RAP)"/>
        </authorList>
    </citation>
    <scope>GENOME REANNOTATION</scope>
    <source>
        <strain evidence="3">cv. Nipponbare</strain>
    </source>
</reference>
<feature type="region of interest" description="Disordered" evidence="1">
    <location>
        <begin position="62"/>
        <end position="104"/>
    </location>
</feature>
<protein>
    <submittedName>
        <fullName evidence="2">Metallothionein</fullName>
    </submittedName>
</protein>
<sequence length="148" mass="15415">MAAELEASSGHGWFPRVGLERCGEAPDGCHRELFVVSGMGEVLAAVDLVTGVEKPMAAKFAAEGEDGAGESPPCTTGDDGAELVAAGDARDGGRRRCRSGKKHGRQIHAVSGVGVGEEGAGESLLCTWELRERKRESGEGEEKVVRPA</sequence>
<evidence type="ECO:0000256" key="1">
    <source>
        <dbReference type="SAM" id="MobiDB-lite"/>
    </source>
</evidence>